<dbReference type="Gene3D" id="1.10.8.50">
    <property type="match status" value="1"/>
</dbReference>
<keyword evidence="11" id="KW-1185">Reference proteome</keyword>
<dbReference type="FunFam" id="1.10.8.50:FF:000001">
    <property type="entry name" value="30S ribosomal protein S13"/>
    <property type="match status" value="1"/>
</dbReference>
<gene>
    <name evidence="10" type="primary">rpsM</name>
    <name evidence="10" type="ORF">SNEC2469_LOCUS15752</name>
</gene>
<evidence type="ECO:0000313" key="11">
    <source>
        <dbReference type="Proteomes" id="UP000601435"/>
    </source>
</evidence>
<dbReference type="SUPFAM" id="SSF57840">
    <property type="entry name" value="Ribosomal protein L36"/>
    <property type="match status" value="1"/>
</dbReference>
<dbReference type="GO" id="GO:0005829">
    <property type="term" value="C:cytosol"/>
    <property type="evidence" value="ECO:0007669"/>
    <property type="project" value="TreeGrafter"/>
</dbReference>
<comment type="similarity">
    <text evidence="1 8">Belongs to the bacterial ribosomal protein bL36 family.</text>
</comment>
<evidence type="ECO:0000313" key="10">
    <source>
        <dbReference type="EMBL" id="CAE7546717.1"/>
    </source>
</evidence>
<dbReference type="GO" id="GO:0003735">
    <property type="term" value="F:structural constituent of ribosome"/>
    <property type="evidence" value="ECO:0007669"/>
    <property type="project" value="InterPro"/>
</dbReference>
<dbReference type="InterPro" id="IPR010979">
    <property type="entry name" value="Ribosomal_uS13-like_H2TH"/>
</dbReference>
<dbReference type="OrthoDB" id="525520at2759"/>
<comment type="similarity">
    <text evidence="2 9">Belongs to the universal ribosomal protein uS13 family.</text>
</comment>
<dbReference type="SUPFAM" id="SSF46946">
    <property type="entry name" value="S13-like H2TH domain"/>
    <property type="match status" value="1"/>
</dbReference>
<evidence type="ECO:0000256" key="2">
    <source>
        <dbReference type="ARBA" id="ARBA00008080"/>
    </source>
</evidence>
<keyword evidence="6 8" id="KW-0689">Ribosomal protein</keyword>
<dbReference type="Gene3D" id="4.10.910.10">
    <property type="entry name" value="30s ribosomal protein s13, domain 2"/>
    <property type="match status" value="1"/>
</dbReference>
<dbReference type="GO" id="GO:0015935">
    <property type="term" value="C:small ribosomal subunit"/>
    <property type="evidence" value="ECO:0007669"/>
    <property type="project" value="TreeGrafter"/>
</dbReference>
<evidence type="ECO:0000256" key="4">
    <source>
        <dbReference type="ARBA" id="ARBA00022730"/>
    </source>
</evidence>
<dbReference type="AlphaFoldDB" id="A0A812TX68"/>
<dbReference type="InterPro" id="IPR027437">
    <property type="entry name" value="Rbsml_uS13_C"/>
</dbReference>
<dbReference type="GO" id="GO:0019843">
    <property type="term" value="F:rRNA binding"/>
    <property type="evidence" value="ECO:0007669"/>
    <property type="project" value="UniProtKB-KW"/>
</dbReference>
<dbReference type="Pfam" id="PF00416">
    <property type="entry name" value="Ribosomal_S13"/>
    <property type="match status" value="1"/>
</dbReference>
<evidence type="ECO:0000256" key="6">
    <source>
        <dbReference type="ARBA" id="ARBA00022980"/>
    </source>
</evidence>
<evidence type="ECO:0000256" key="1">
    <source>
        <dbReference type="ARBA" id="ARBA00007645"/>
    </source>
</evidence>
<evidence type="ECO:0000256" key="5">
    <source>
        <dbReference type="ARBA" id="ARBA00022884"/>
    </source>
</evidence>
<dbReference type="Pfam" id="PF00444">
    <property type="entry name" value="Ribosomal_L36"/>
    <property type="match status" value="1"/>
</dbReference>
<keyword evidence="5" id="KW-0694">RNA-binding</keyword>
<dbReference type="NCBIfam" id="TIGR01022">
    <property type="entry name" value="rpmJ_bact"/>
    <property type="match status" value="1"/>
</dbReference>
<dbReference type="NCBIfam" id="TIGR03631">
    <property type="entry name" value="uS13_bact"/>
    <property type="match status" value="1"/>
</dbReference>
<keyword evidence="7 8" id="KW-0687">Ribonucleoprotein</keyword>
<dbReference type="PANTHER" id="PTHR10871">
    <property type="entry name" value="30S RIBOSOMAL PROTEIN S13/40S RIBOSOMAL PROTEIN S18"/>
    <property type="match status" value="1"/>
</dbReference>
<dbReference type="PROSITE" id="PS50159">
    <property type="entry name" value="RIBOSOMAL_S13_2"/>
    <property type="match status" value="1"/>
</dbReference>
<dbReference type="InterPro" id="IPR035977">
    <property type="entry name" value="Ribosomal_bL36_sp"/>
</dbReference>
<evidence type="ECO:0000256" key="7">
    <source>
        <dbReference type="ARBA" id="ARBA00023274"/>
    </source>
</evidence>
<organism evidence="10 11">
    <name type="scientific">Symbiodinium necroappetens</name>
    <dbReference type="NCBI Taxonomy" id="1628268"/>
    <lineage>
        <taxon>Eukaryota</taxon>
        <taxon>Sar</taxon>
        <taxon>Alveolata</taxon>
        <taxon>Dinophyceae</taxon>
        <taxon>Suessiales</taxon>
        <taxon>Symbiodiniaceae</taxon>
        <taxon>Symbiodinium</taxon>
    </lineage>
</organism>
<comment type="subunit">
    <text evidence="3">Part of the 30S ribosomal subunit.</text>
</comment>
<keyword evidence="4" id="KW-0699">rRNA-binding</keyword>
<protein>
    <recommendedName>
        <fullName evidence="8">Ribosomal protein</fullName>
    </recommendedName>
</protein>
<dbReference type="InterPro" id="IPR001892">
    <property type="entry name" value="Ribosomal_uS13"/>
</dbReference>
<dbReference type="Proteomes" id="UP000601435">
    <property type="component" value="Unassembled WGS sequence"/>
</dbReference>
<sequence>MKVVRRKGKVRVICKNDPKHKQGKERRGMPRIVGVEIPDRKKVRYSLRYIHGIGPKFADEICAKLNIDPEKLATELTEQELAAIGGMLDSDYVVEGALRRQVQQNIARLRDIRAYRGDRHRRGLPTRGQRTKCNARTRKGRAKTVAGKKGVKG</sequence>
<evidence type="ECO:0000256" key="8">
    <source>
        <dbReference type="RuleBase" id="RU000570"/>
    </source>
</evidence>
<dbReference type="InterPro" id="IPR019980">
    <property type="entry name" value="Ribosomal_uS13_bac-type"/>
</dbReference>
<evidence type="ECO:0000256" key="3">
    <source>
        <dbReference type="ARBA" id="ARBA00011458"/>
    </source>
</evidence>
<reference evidence="10" key="1">
    <citation type="submission" date="2021-02" db="EMBL/GenBank/DDBJ databases">
        <authorList>
            <person name="Dougan E. K."/>
            <person name="Rhodes N."/>
            <person name="Thang M."/>
            <person name="Chan C."/>
        </authorList>
    </citation>
    <scope>NUCLEOTIDE SEQUENCE</scope>
</reference>
<dbReference type="PROSITE" id="PS00646">
    <property type="entry name" value="RIBOSOMAL_S13_1"/>
    <property type="match status" value="1"/>
</dbReference>
<dbReference type="HAMAP" id="MF_01315">
    <property type="entry name" value="Ribosomal_uS13"/>
    <property type="match status" value="1"/>
</dbReference>
<dbReference type="EMBL" id="CAJNJA010025655">
    <property type="protein sequence ID" value="CAE7546717.1"/>
    <property type="molecule type" value="Genomic_DNA"/>
</dbReference>
<name>A0A812TX68_9DINO</name>
<accession>A0A812TX68</accession>
<dbReference type="GO" id="GO:0006412">
    <property type="term" value="P:translation"/>
    <property type="evidence" value="ECO:0007669"/>
    <property type="project" value="InterPro"/>
</dbReference>
<proteinExistence type="inferred from homology"/>
<dbReference type="InterPro" id="IPR018269">
    <property type="entry name" value="Ribosomal_uS13_CS"/>
</dbReference>
<dbReference type="PANTHER" id="PTHR10871:SF1">
    <property type="entry name" value="SMALL RIBOSOMAL SUBUNIT PROTEIN US13M"/>
    <property type="match status" value="1"/>
</dbReference>
<dbReference type="InterPro" id="IPR000473">
    <property type="entry name" value="Ribosomal_bL36"/>
</dbReference>
<dbReference type="PIRSF" id="PIRSF002134">
    <property type="entry name" value="Ribosomal_S13"/>
    <property type="match status" value="1"/>
</dbReference>
<evidence type="ECO:0000256" key="9">
    <source>
        <dbReference type="RuleBase" id="RU003830"/>
    </source>
</evidence>
<comment type="caution">
    <text evidence="10">The sequence shown here is derived from an EMBL/GenBank/DDBJ whole genome shotgun (WGS) entry which is preliminary data.</text>
</comment>